<dbReference type="GO" id="GO:0000976">
    <property type="term" value="F:transcription cis-regulatory region binding"/>
    <property type="evidence" value="ECO:0007669"/>
    <property type="project" value="TreeGrafter"/>
</dbReference>
<dbReference type="EMBL" id="BAABME010009462">
    <property type="protein sequence ID" value="GAA0175213.1"/>
    <property type="molecule type" value="Genomic_DNA"/>
</dbReference>
<dbReference type="InterPro" id="IPR003657">
    <property type="entry name" value="WRKY_dom"/>
</dbReference>
<sequence length="257" mass="29381">MSVKQENSAIVGLVESPPQCSDGVATKRARDKDQCIKGVSKKRYRKTLVRWTERVRVTNEIGLEGALKDGYSWRKYGQKQILGATHPRLLYYRCTHRHTRGCMAKKQVQRLDEDSSMVEVTYNGNHTCLDTSLCASSLMAMGIEKPKEITKQQLEVKQINEHFPAFSPFQSENLSIWEKLEEDIIFCSCSPGFQSSLSYKSNYLTTSPRQMNLYSIESDLCHVVSTLSSVENPAFQFDLPVEMEFDVAIDNIEYYFS</sequence>
<comment type="subcellular location">
    <subcellularLocation>
        <location evidence="1">Nucleus</location>
    </subcellularLocation>
</comment>
<evidence type="ECO:0000313" key="8">
    <source>
        <dbReference type="Proteomes" id="UP001454036"/>
    </source>
</evidence>
<comment type="caution">
    <text evidence="7">The sequence shown here is derived from an EMBL/GenBank/DDBJ whole genome shotgun (WGS) entry which is preliminary data.</text>
</comment>
<reference evidence="7 8" key="1">
    <citation type="submission" date="2024-01" db="EMBL/GenBank/DDBJ databases">
        <title>The complete chloroplast genome sequence of Lithospermum erythrorhizon: insights into the phylogenetic relationship among Boraginaceae species and the maternal lineages of purple gromwells.</title>
        <authorList>
            <person name="Okada T."/>
            <person name="Watanabe K."/>
        </authorList>
    </citation>
    <scope>NUCLEOTIDE SEQUENCE [LARGE SCALE GENOMIC DNA]</scope>
</reference>
<keyword evidence="3 7" id="KW-0238">DNA-binding</keyword>
<keyword evidence="2" id="KW-0805">Transcription regulation</keyword>
<evidence type="ECO:0000313" key="7">
    <source>
        <dbReference type="EMBL" id="GAA0175213.1"/>
    </source>
</evidence>
<feature type="domain" description="WRKY" evidence="6">
    <location>
        <begin position="62"/>
        <end position="126"/>
    </location>
</feature>
<accession>A0AAV3RJ31</accession>
<dbReference type="GO" id="GO:0003700">
    <property type="term" value="F:DNA-binding transcription factor activity"/>
    <property type="evidence" value="ECO:0007669"/>
    <property type="project" value="InterPro"/>
</dbReference>
<keyword evidence="5" id="KW-0539">Nucleus</keyword>
<dbReference type="GO" id="GO:0005634">
    <property type="term" value="C:nucleus"/>
    <property type="evidence" value="ECO:0007669"/>
    <property type="project" value="UniProtKB-SubCell"/>
</dbReference>
<dbReference type="PANTHER" id="PTHR32096">
    <property type="entry name" value="WRKY TRANSCRIPTION FACTOR 30-RELATED-RELATED"/>
    <property type="match status" value="1"/>
</dbReference>
<dbReference type="Proteomes" id="UP001454036">
    <property type="component" value="Unassembled WGS sequence"/>
</dbReference>
<proteinExistence type="predicted"/>
<dbReference type="PANTHER" id="PTHR32096:SF133">
    <property type="entry name" value="WRKY TRANSCRIPTION FACTOR 41-RELATED"/>
    <property type="match status" value="1"/>
</dbReference>
<keyword evidence="4" id="KW-0804">Transcription</keyword>
<evidence type="ECO:0000256" key="3">
    <source>
        <dbReference type="ARBA" id="ARBA00023125"/>
    </source>
</evidence>
<evidence type="ECO:0000259" key="6">
    <source>
        <dbReference type="PROSITE" id="PS50811"/>
    </source>
</evidence>
<evidence type="ECO:0000256" key="2">
    <source>
        <dbReference type="ARBA" id="ARBA00023015"/>
    </source>
</evidence>
<dbReference type="PROSITE" id="PS50811">
    <property type="entry name" value="WRKY"/>
    <property type="match status" value="1"/>
</dbReference>
<dbReference type="InterPro" id="IPR044810">
    <property type="entry name" value="WRKY_plant"/>
</dbReference>
<evidence type="ECO:0000256" key="1">
    <source>
        <dbReference type="ARBA" id="ARBA00004123"/>
    </source>
</evidence>
<gene>
    <name evidence="7" type="ORF">LIER_28437</name>
</gene>
<dbReference type="InterPro" id="IPR036576">
    <property type="entry name" value="WRKY_dom_sf"/>
</dbReference>
<organism evidence="7 8">
    <name type="scientific">Lithospermum erythrorhizon</name>
    <name type="common">Purple gromwell</name>
    <name type="synonym">Lithospermum officinale var. erythrorhizon</name>
    <dbReference type="NCBI Taxonomy" id="34254"/>
    <lineage>
        <taxon>Eukaryota</taxon>
        <taxon>Viridiplantae</taxon>
        <taxon>Streptophyta</taxon>
        <taxon>Embryophyta</taxon>
        <taxon>Tracheophyta</taxon>
        <taxon>Spermatophyta</taxon>
        <taxon>Magnoliopsida</taxon>
        <taxon>eudicotyledons</taxon>
        <taxon>Gunneridae</taxon>
        <taxon>Pentapetalae</taxon>
        <taxon>asterids</taxon>
        <taxon>lamiids</taxon>
        <taxon>Boraginales</taxon>
        <taxon>Boraginaceae</taxon>
        <taxon>Boraginoideae</taxon>
        <taxon>Lithospermeae</taxon>
        <taxon>Lithospermum</taxon>
    </lineage>
</organism>
<dbReference type="SUPFAM" id="SSF118290">
    <property type="entry name" value="WRKY DNA-binding domain"/>
    <property type="match status" value="1"/>
</dbReference>
<evidence type="ECO:0000256" key="5">
    <source>
        <dbReference type="ARBA" id="ARBA00023242"/>
    </source>
</evidence>
<keyword evidence="8" id="KW-1185">Reference proteome</keyword>
<dbReference type="Gene3D" id="2.20.25.80">
    <property type="entry name" value="WRKY domain"/>
    <property type="match status" value="1"/>
</dbReference>
<evidence type="ECO:0000256" key="4">
    <source>
        <dbReference type="ARBA" id="ARBA00023163"/>
    </source>
</evidence>
<dbReference type="Pfam" id="PF03106">
    <property type="entry name" value="WRKY"/>
    <property type="match status" value="1"/>
</dbReference>
<dbReference type="AlphaFoldDB" id="A0AAV3RJ31"/>
<dbReference type="SMART" id="SM00774">
    <property type="entry name" value="WRKY"/>
    <property type="match status" value="1"/>
</dbReference>
<name>A0AAV3RJ31_LITER</name>
<protein>
    <submittedName>
        <fullName evidence="7">DNA-binding transcription factor</fullName>
    </submittedName>
</protein>